<dbReference type="GO" id="GO:0009424">
    <property type="term" value="C:bacterial-type flagellum hook"/>
    <property type="evidence" value="ECO:0007669"/>
    <property type="project" value="UniProtKB-UniRule"/>
</dbReference>
<keyword evidence="11" id="KW-0966">Cell projection</keyword>
<comment type="caution">
    <text evidence="11">The sequence shown here is derived from an EMBL/GenBank/DDBJ whole genome shotgun (WGS) entry which is preliminary data.</text>
</comment>
<evidence type="ECO:0000259" key="8">
    <source>
        <dbReference type="Pfam" id="PF00460"/>
    </source>
</evidence>
<gene>
    <name evidence="7 11" type="primary">flgK</name>
    <name evidence="11" type="ORF">CVV68_12160</name>
</gene>
<dbReference type="GO" id="GO:0005198">
    <property type="term" value="F:structural molecule activity"/>
    <property type="evidence" value="ECO:0007669"/>
    <property type="project" value="UniProtKB-UniRule"/>
</dbReference>
<evidence type="ECO:0000313" key="11">
    <source>
        <dbReference type="EMBL" id="PYI66846.1"/>
    </source>
</evidence>
<feature type="domain" description="Flagellar basal body rod protein N-terminal" evidence="8">
    <location>
        <begin position="7"/>
        <end position="37"/>
    </location>
</feature>
<dbReference type="InterPro" id="IPR053927">
    <property type="entry name" value="FlgK_helical"/>
</dbReference>
<evidence type="ECO:0000256" key="6">
    <source>
        <dbReference type="ARBA" id="ARBA00023143"/>
    </source>
</evidence>
<dbReference type="PRINTS" id="PR01005">
    <property type="entry name" value="FLGHOOKAP1"/>
</dbReference>
<evidence type="ECO:0000256" key="3">
    <source>
        <dbReference type="ARBA" id="ARBA00009677"/>
    </source>
</evidence>
<protein>
    <recommendedName>
        <fullName evidence="4 7">Flagellar hook-associated protein 1</fullName>
        <shortName evidence="7">HAP1</shortName>
    </recommendedName>
</protein>
<accession>A0A2V5LX28</accession>
<reference evidence="11 12" key="1">
    <citation type="submission" date="2018-05" db="EMBL/GenBank/DDBJ databases">
        <title>Genetic diversity of glacier-inhabiting Cryobacterium bacteria in China and description of Cryobacterium mengkeensis sp. nov. and Arthrobacter glacialis sp. nov.</title>
        <authorList>
            <person name="Liu Q."/>
            <person name="Xin Y.-H."/>
        </authorList>
    </citation>
    <scope>NUCLEOTIDE SEQUENCE [LARGE SCALE GENOMIC DNA]</scope>
    <source>
        <strain evidence="11 12">LI2</strain>
    </source>
</reference>
<proteinExistence type="inferred from homology"/>
<comment type="subcellular location">
    <subcellularLocation>
        <location evidence="1 7">Bacterial flagellum</location>
    </subcellularLocation>
    <subcellularLocation>
        <location evidence="2 7">Secreted</location>
    </subcellularLocation>
</comment>
<dbReference type="Pfam" id="PF06429">
    <property type="entry name" value="Flg_bbr_C"/>
    <property type="match status" value="1"/>
</dbReference>
<evidence type="ECO:0000256" key="7">
    <source>
        <dbReference type="RuleBase" id="RU362065"/>
    </source>
</evidence>
<dbReference type="OrthoDB" id="9802553at2"/>
<evidence type="ECO:0000256" key="4">
    <source>
        <dbReference type="ARBA" id="ARBA00016244"/>
    </source>
</evidence>
<dbReference type="InterPro" id="IPR001444">
    <property type="entry name" value="Flag_bb_rod_N"/>
</dbReference>
<keyword evidence="5 7" id="KW-0964">Secreted</keyword>
<evidence type="ECO:0000256" key="1">
    <source>
        <dbReference type="ARBA" id="ARBA00004365"/>
    </source>
</evidence>
<feature type="domain" description="Flagellar basal-body/hook protein C-terminal" evidence="9">
    <location>
        <begin position="433"/>
        <end position="468"/>
    </location>
</feature>
<dbReference type="GO" id="GO:0044780">
    <property type="term" value="P:bacterial-type flagellum assembly"/>
    <property type="evidence" value="ECO:0007669"/>
    <property type="project" value="InterPro"/>
</dbReference>
<evidence type="ECO:0000256" key="2">
    <source>
        <dbReference type="ARBA" id="ARBA00004613"/>
    </source>
</evidence>
<dbReference type="Pfam" id="PF00460">
    <property type="entry name" value="Flg_bb_rod"/>
    <property type="match status" value="1"/>
</dbReference>
<keyword evidence="11" id="KW-0282">Flagellum</keyword>
<dbReference type="SUPFAM" id="SSF64518">
    <property type="entry name" value="Phase 1 flagellin"/>
    <property type="match status" value="1"/>
</dbReference>
<dbReference type="InterPro" id="IPR002371">
    <property type="entry name" value="FlgK"/>
</dbReference>
<evidence type="ECO:0000259" key="10">
    <source>
        <dbReference type="Pfam" id="PF22638"/>
    </source>
</evidence>
<dbReference type="Proteomes" id="UP000247832">
    <property type="component" value="Unassembled WGS sequence"/>
</dbReference>
<dbReference type="PANTHER" id="PTHR30033">
    <property type="entry name" value="FLAGELLAR HOOK-ASSOCIATED PROTEIN 1"/>
    <property type="match status" value="1"/>
</dbReference>
<keyword evidence="6 7" id="KW-0975">Bacterial flagellum</keyword>
<keyword evidence="11" id="KW-0969">Cilium</keyword>
<comment type="similarity">
    <text evidence="3 7">Belongs to the flagella basal body rod proteins family.</text>
</comment>
<dbReference type="Pfam" id="PF22638">
    <property type="entry name" value="FlgK_D1"/>
    <property type="match status" value="1"/>
</dbReference>
<feature type="domain" description="Flagellar hook-associated protein FlgK helical" evidence="10">
    <location>
        <begin position="99"/>
        <end position="340"/>
    </location>
</feature>
<evidence type="ECO:0000313" key="12">
    <source>
        <dbReference type="Proteomes" id="UP000247832"/>
    </source>
</evidence>
<dbReference type="AlphaFoldDB" id="A0A2V5LX28"/>
<name>A0A2V5LX28_9MICC</name>
<dbReference type="PANTHER" id="PTHR30033:SF1">
    <property type="entry name" value="FLAGELLAR HOOK-ASSOCIATED PROTEIN 1"/>
    <property type="match status" value="1"/>
</dbReference>
<dbReference type="EMBL" id="QJVD01000012">
    <property type="protein sequence ID" value="PYI66846.1"/>
    <property type="molecule type" value="Genomic_DNA"/>
</dbReference>
<keyword evidence="12" id="KW-1185">Reference proteome</keyword>
<evidence type="ECO:0000259" key="9">
    <source>
        <dbReference type="Pfam" id="PF06429"/>
    </source>
</evidence>
<dbReference type="NCBIfam" id="TIGR02492">
    <property type="entry name" value="flgK_ends"/>
    <property type="match status" value="1"/>
</dbReference>
<dbReference type="InterPro" id="IPR010930">
    <property type="entry name" value="Flg_bb/hook_C_dom"/>
</dbReference>
<evidence type="ECO:0000256" key="5">
    <source>
        <dbReference type="ARBA" id="ARBA00022525"/>
    </source>
</evidence>
<organism evidence="11 12">
    <name type="scientific">Arthrobacter livingstonensis</name>
    <dbReference type="NCBI Taxonomy" id="670078"/>
    <lineage>
        <taxon>Bacteria</taxon>
        <taxon>Bacillati</taxon>
        <taxon>Actinomycetota</taxon>
        <taxon>Actinomycetes</taxon>
        <taxon>Micrococcales</taxon>
        <taxon>Micrococcaceae</taxon>
        <taxon>Arthrobacter</taxon>
    </lineage>
</organism>
<sequence>MSTFSGLTTALSGLNAARTGLNVVGANLTNVNTSGYTRQRVEQAAVGAPVNGSLYSAGVKPGQGVNVTGIARLGDAFLDARVRTAFSSAGYTNVRADALSDIQARMKEPGTGAVSGQLTTFWGSWQGVHNNPGDPAATTALLQGAAGLAQSISDGYKGLDTQWSQTRSKADLLAADVNSTASQVADLNDKIRTSAASGVPSSELIDQRNTLTARLSQLVGGTVRDLPNGGNEILLGGNVLVSGSQVNTVKIGGQTSMTDATAGPVQLEWTRRDGMAVDLDGGQLASTLSVLAPVDGKGTGGVIAETAAEYNNLAETLAKQVNDIHRAGSIADGTTGHDFFTFTVGPAALGLTVVPKDAAGVATAAGAAVDLEGYGSIADKISQIGVRPDSPDAQWTKTVIATGTAARTALQQDVAAGSALSNAVGAQQSNASVDIDEENVNLLAYQHAYQAAARVMTAMDEALDVLINQTGRVGR</sequence>
<dbReference type="RefSeq" id="WP_110501277.1">
    <property type="nucleotide sequence ID" value="NZ_QJVD01000012.1"/>
</dbReference>
<dbReference type="GO" id="GO:0005576">
    <property type="term" value="C:extracellular region"/>
    <property type="evidence" value="ECO:0007669"/>
    <property type="project" value="UniProtKB-SubCell"/>
</dbReference>